<dbReference type="FunFam" id="2.130.10.10:FF:000017">
    <property type="entry name" value="SEC13 homolog (S. cerevisiae)"/>
    <property type="match status" value="1"/>
</dbReference>
<dbReference type="Pfam" id="PF20162">
    <property type="entry name" value="Etd1"/>
    <property type="match status" value="1"/>
</dbReference>
<dbReference type="GO" id="GO:0031080">
    <property type="term" value="C:nuclear pore outer ring"/>
    <property type="evidence" value="ECO:0007669"/>
    <property type="project" value="TreeGrafter"/>
</dbReference>
<dbReference type="GO" id="GO:1902412">
    <property type="term" value="P:regulation of mitotic cytokinesis"/>
    <property type="evidence" value="ECO:0007669"/>
    <property type="project" value="InterPro"/>
</dbReference>
<dbReference type="GO" id="GO:0032008">
    <property type="term" value="P:positive regulation of TOR signaling"/>
    <property type="evidence" value="ECO:0007669"/>
    <property type="project" value="TreeGrafter"/>
</dbReference>
<dbReference type="VEuPathDB" id="FungiDB:PNEJI1_002805"/>
<evidence type="ECO:0000313" key="13">
    <source>
        <dbReference type="EMBL" id="CCJ30100.1"/>
    </source>
</evidence>
<dbReference type="GO" id="GO:0030127">
    <property type="term" value="C:COPII vesicle coat"/>
    <property type="evidence" value="ECO:0007669"/>
    <property type="project" value="TreeGrafter"/>
</dbReference>
<comment type="similarity">
    <text evidence="2">Belongs to the WD repeat SEC13 family.</text>
</comment>
<dbReference type="Pfam" id="PF00400">
    <property type="entry name" value="WD40"/>
    <property type="match status" value="4"/>
</dbReference>
<sequence length="827" mass="94249">MDQGCHGGLAYTSLATIAATTGRVLARPERKPMNGSKTVAQMPMGMQEGQEEEKMKMQRRCIGLHGGRWGTVSLTSLSTMTSGVHVVPSVSLRKWGKEHALQHRELALNMSQGYDVKHITSWKPYFGSSEGRKKSFSRSSKTMIRQLYPFKSKRPVPCLVPISDVDNQRPCSIFSMDSVCEFSNDSMVFSDPEFVSYKYSASSSLIPSLIMKDIPLNVYAMRKNEKSVFNKDVYMDEKCNVRVDQIFEIINPLNKLAINDKEVYECSQLSNKQLFCPVYSFSDENLFNKTESLHHNTRKNLDNTSNDILWDNFNEIEHTDQKKTFESFASTNMFLMNERVPSFYSQHKEFEWNKEYIKEESNEAWDEDFDTDLIIPIDIAKRQDAIRSHLGSIRKFASLIEDLKDLRKIAQKEGDNDEIWPEVEAIIALGTLENDVSDMHEHDSLNNSSVDEKQDMFREVIMRAIGKQFPTDEPIGLSPDNLSGFVNYASLLKEKCQGIVDLVHTFSNITHQDILYFIWFSTVTNQHTLETQHEDMIHDAAMDYYGRRLATCSSDKSIKIFEIDGDQQRLIETLKGHDGPVWRVLWAHPKFGTILASCGYDARVIIWKETNNTWAKLVEHNSHQASVNSISWAPHELGAILACGSSDRKVSIIDFKDDGTWDTRAFPAHSVGCNAVSWSPSTPPASLIRTGKSQDLNFFKKIVTGGSDNLLKIWTYSSIEQNNWVIEETLEGHTDWVRDVDWAPNIGLPKSYIASASQDKTVIIWVQEGNAPWKKVYLSDKPFPDVVWRVSWSLLGNILAVSCGDNRIYLYKETLKGTFKQINEITN</sequence>
<dbReference type="VEuPathDB" id="FungiDB:PNEJI1_002979"/>
<keyword evidence="5" id="KW-0677">Repeat</keyword>
<keyword evidence="3" id="KW-0813">Transport</keyword>
<keyword evidence="9" id="KW-0906">Nuclear pore complex</keyword>
<dbReference type="InterPro" id="IPR045342">
    <property type="entry name" value="Etd1"/>
</dbReference>
<keyword evidence="6" id="KW-0509">mRNA transport</keyword>
<keyword evidence="8" id="KW-0811">Translocation</keyword>
<dbReference type="EMBL" id="CAKM01000157">
    <property type="protein sequence ID" value="CCJ29124.1"/>
    <property type="molecule type" value="Genomic_DNA"/>
</dbReference>
<dbReference type="PANTHER" id="PTHR11024:SF2">
    <property type="entry name" value="PROTEIN SEC13 HOMOLOG"/>
    <property type="match status" value="1"/>
</dbReference>
<dbReference type="PROSITE" id="PS50294">
    <property type="entry name" value="WD_REPEATS_REGION"/>
    <property type="match status" value="1"/>
</dbReference>
<dbReference type="GO" id="GO:0006606">
    <property type="term" value="P:protein import into nucleus"/>
    <property type="evidence" value="ECO:0007669"/>
    <property type="project" value="TreeGrafter"/>
</dbReference>
<dbReference type="GO" id="GO:0051028">
    <property type="term" value="P:mRNA transport"/>
    <property type="evidence" value="ECO:0007669"/>
    <property type="project" value="UniProtKB-KW"/>
</dbReference>
<dbReference type="AlphaFoldDB" id="L0PAJ3"/>
<dbReference type="EMBL" id="CAKM01000234">
    <property type="protein sequence ID" value="CCJ30100.1"/>
    <property type="molecule type" value="Genomic_DNA"/>
</dbReference>
<accession>L0PAJ3</accession>
<comment type="caution">
    <text evidence="12">The sequence shown here is derived from an EMBL/GenBank/DDBJ whole genome shotgun (WGS) entry which is preliminary data.</text>
</comment>
<evidence type="ECO:0000256" key="6">
    <source>
        <dbReference type="ARBA" id="ARBA00022816"/>
    </source>
</evidence>
<evidence type="ECO:0000256" key="7">
    <source>
        <dbReference type="ARBA" id="ARBA00022927"/>
    </source>
</evidence>
<proteinExistence type="inferred from homology"/>
<evidence type="ECO:0000256" key="2">
    <source>
        <dbReference type="ARBA" id="ARBA00010102"/>
    </source>
</evidence>
<organism evidence="14">
    <name type="scientific">Pneumocystis jirovecii</name>
    <name type="common">Human pneumocystis pneumonia agent</name>
    <dbReference type="NCBI Taxonomy" id="42068"/>
    <lineage>
        <taxon>Eukaryota</taxon>
        <taxon>Fungi</taxon>
        <taxon>Dikarya</taxon>
        <taxon>Ascomycota</taxon>
        <taxon>Taphrinomycotina</taxon>
        <taxon>Pneumocystomycetes</taxon>
        <taxon>Pneumocystaceae</taxon>
        <taxon>Pneumocystis</taxon>
    </lineage>
</organism>
<reference evidence="12 14" key="1">
    <citation type="journal article" date="2012" name="MBio">
        <title>De novo assembly of the Pneumocystis jirovecii genome from a single bronchoalveolar lavage fluid specimen from a patient.</title>
        <authorList>
            <person name="Cisse O.H."/>
            <person name="Pagni M."/>
            <person name="Hauser P.M."/>
        </authorList>
    </citation>
    <scope>NUCLEOTIDE SEQUENCE [LARGE SCALE GENOMIC DNA]</scope>
    <source>
        <strain evidence="12 14">SE8</strain>
    </source>
</reference>
<evidence type="ECO:0000313" key="12">
    <source>
        <dbReference type="EMBL" id="CCJ29124.1"/>
    </source>
</evidence>
<evidence type="ECO:0000256" key="5">
    <source>
        <dbReference type="ARBA" id="ARBA00022737"/>
    </source>
</evidence>
<evidence type="ECO:0000256" key="8">
    <source>
        <dbReference type="ARBA" id="ARBA00023010"/>
    </source>
</evidence>
<name>L0PAJ3_PNEJI</name>
<feature type="repeat" description="WD" evidence="11">
    <location>
        <begin position="730"/>
        <end position="765"/>
    </location>
</feature>
<dbReference type="InterPro" id="IPR036322">
    <property type="entry name" value="WD40_repeat_dom_sf"/>
</dbReference>
<keyword evidence="4 11" id="KW-0853">WD repeat</keyword>
<dbReference type="GO" id="GO:0005198">
    <property type="term" value="F:structural molecule activity"/>
    <property type="evidence" value="ECO:0007669"/>
    <property type="project" value="InterPro"/>
</dbReference>
<dbReference type="PANTHER" id="PTHR11024">
    <property type="entry name" value="NUCLEAR PORE COMPLEX PROTEIN SEC13 / SEH1 FAMILY MEMBER"/>
    <property type="match status" value="1"/>
</dbReference>
<keyword evidence="7" id="KW-0653">Protein transport</keyword>
<dbReference type="Gene3D" id="2.130.10.10">
    <property type="entry name" value="YVTN repeat-like/Quinoprotein amine dehydrogenase"/>
    <property type="match status" value="1"/>
</dbReference>
<dbReference type="SUPFAM" id="SSF50978">
    <property type="entry name" value="WD40 repeat-like"/>
    <property type="match status" value="1"/>
</dbReference>
<evidence type="ECO:0008006" key="15">
    <source>
        <dbReference type="Google" id="ProtNLM"/>
    </source>
</evidence>
<dbReference type="InterPro" id="IPR037363">
    <property type="entry name" value="Sec13/Seh1_fam"/>
</dbReference>
<keyword evidence="10" id="KW-0539">Nucleus</keyword>
<evidence type="ECO:0000256" key="11">
    <source>
        <dbReference type="PROSITE-ProRule" id="PRU00221"/>
    </source>
</evidence>
<dbReference type="InterPro" id="IPR015943">
    <property type="entry name" value="WD40/YVTN_repeat-like_dom_sf"/>
</dbReference>
<dbReference type="STRING" id="1209962.L0PAJ3"/>
<feature type="repeat" description="WD" evidence="11">
    <location>
        <begin position="574"/>
        <end position="608"/>
    </location>
</feature>
<feature type="repeat" description="WD" evidence="11">
    <location>
        <begin position="620"/>
        <end position="656"/>
    </location>
</feature>
<dbReference type="InterPro" id="IPR001680">
    <property type="entry name" value="WD40_rpt"/>
</dbReference>
<dbReference type="GO" id="GO:0005096">
    <property type="term" value="F:GTPase activator activity"/>
    <property type="evidence" value="ECO:0007669"/>
    <property type="project" value="InterPro"/>
</dbReference>
<dbReference type="GO" id="GO:0032527">
    <property type="term" value="P:protein exit from endoplasmic reticulum"/>
    <property type="evidence" value="ECO:0007669"/>
    <property type="project" value="TreeGrafter"/>
</dbReference>
<dbReference type="SMART" id="SM00320">
    <property type="entry name" value="WD40"/>
    <property type="match status" value="6"/>
</dbReference>
<dbReference type="GO" id="GO:0090114">
    <property type="term" value="P:COPII-coated vesicle budding"/>
    <property type="evidence" value="ECO:0007669"/>
    <property type="project" value="TreeGrafter"/>
</dbReference>
<evidence type="ECO:0000256" key="10">
    <source>
        <dbReference type="ARBA" id="ARBA00023242"/>
    </source>
</evidence>
<gene>
    <name evidence="13" type="ORF">PNEJI1_002805</name>
    <name evidence="12" type="ORF">PNEJI1_002979</name>
</gene>
<dbReference type="PROSITE" id="PS50082">
    <property type="entry name" value="WD_REPEATS_2"/>
    <property type="match status" value="3"/>
</dbReference>
<comment type="subcellular location">
    <subcellularLocation>
        <location evidence="1">Nucleus</location>
        <location evidence="1">Nuclear pore complex</location>
    </subcellularLocation>
</comment>
<evidence type="ECO:0000256" key="4">
    <source>
        <dbReference type="ARBA" id="ARBA00022574"/>
    </source>
</evidence>
<evidence type="ECO:0000256" key="1">
    <source>
        <dbReference type="ARBA" id="ARBA00004567"/>
    </source>
</evidence>
<evidence type="ECO:0000256" key="3">
    <source>
        <dbReference type="ARBA" id="ARBA00022448"/>
    </source>
</evidence>
<dbReference type="Proteomes" id="UP000010422">
    <property type="component" value="Unassembled WGS sequence"/>
</dbReference>
<evidence type="ECO:0000256" key="9">
    <source>
        <dbReference type="ARBA" id="ARBA00023132"/>
    </source>
</evidence>
<protein>
    <recommendedName>
        <fullName evidence="15">Protein transport protein SEC13</fullName>
    </recommendedName>
</protein>
<evidence type="ECO:0000313" key="14">
    <source>
        <dbReference type="Proteomes" id="UP000010422"/>
    </source>
</evidence>